<evidence type="ECO:0000313" key="2">
    <source>
        <dbReference type="Proteomes" id="UP000886687"/>
    </source>
</evidence>
<evidence type="ECO:0000313" key="1">
    <source>
        <dbReference type="EMBL" id="MCG7940277.1"/>
    </source>
</evidence>
<accession>A0A9E4N082</accession>
<gene>
    <name evidence="1" type="ORF">JAZ04_15705</name>
</gene>
<dbReference type="Proteomes" id="UP000886687">
    <property type="component" value="Unassembled WGS sequence"/>
</dbReference>
<dbReference type="EMBL" id="JAEPDI010000013">
    <property type="protein sequence ID" value="MCG7940277.1"/>
    <property type="molecule type" value="Genomic_DNA"/>
</dbReference>
<organism evidence="1 2">
    <name type="scientific">Candidatus Thiodiazotropha lotti</name>
    <dbReference type="NCBI Taxonomy" id="2792787"/>
    <lineage>
        <taxon>Bacteria</taxon>
        <taxon>Pseudomonadati</taxon>
        <taxon>Pseudomonadota</taxon>
        <taxon>Gammaproteobacteria</taxon>
        <taxon>Chromatiales</taxon>
        <taxon>Sedimenticolaceae</taxon>
        <taxon>Candidatus Thiodiazotropha</taxon>
    </lineage>
</organism>
<proteinExistence type="predicted"/>
<reference evidence="1" key="1">
    <citation type="journal article" date="2021" name="Proc. Natl. Acad. Sci. U.S.A.">
        <title>Global biogeography of chemosynthetic symbionts reveals both localized and globally distributed symbiont groups. .</title>
        <authorList>
            <person name="Osvatic J.T."/>
            <person name="Wilkins L.G.E."/>
            <person name="Leibrecht L."/>
            <person name="Leray M."/>
            <person name="Zauner S."/>
            <person name="Polzin J."/>
            <person name="Camacho Y."/>
            <person name="Gros O."/>
            <person name="van Gils J.A."/>
            <person name="Eisen J.A."/>
            <person name="Petersen J.M."/>
            <person name="Yuen B."/>
        </authorList>
    </citation>
    <scope>NUCLEOTIDE SEQUENCE</scope>
    <source>
        <strain evidence="1">MAGL173</strain>
    </source>
</reference>
<protein>
    <submittedName>
        <fullName evidence="1">Asparagine synthetase</fullName>
    </submittedName>
</protein>
<name>A0A9E4N082_9GAMM</name>
<sequence>MSRVHYFLIPFLIQLAACQTLGEHTRAESLENILRSYEASIRWTSGQQAYNFLPPDHKDKEYKPVSKNIRVTHYEVVQGPTMLGEDKAIQTAVIQYVLQDSQVLKEMIDKQEWRYDEEGEVWHLYSPVPIFK</sequence>
<dbReference type="AlphaFoldDB" id="A0A9E4N082"/>
<comment type="caution">
    <text evidence="1">The sequence shown here is derived from an EMBL/GenBank/DDBJ whole genome shotgun (WGS) entry which is preliminary data.</text>
</comment>